<feature type="region of interest" description="Disordered" evidence="1">
    <location>
        <begin position="100"/>
        <end position="124"/>
    </location>
</feature>
<accession>A0AAV1CT35</accession>
<sequence length="278" mass="31458">MADHIDKPSHLENQDQQKASVREVEVHHHHHIHQEQDEESISLSGLVLNSDEVEFQGRRRSSSSADLSEVFEFLSDGKDSEMSHAEDIIVAGKLIPYKERRPHQNLSNTQKSFHSRRSESLNDLKISRPMSAKEHHQLMRNSRSLDYQKLYGNPGSMRWPEKSETTRSSSTKSCGAAAAAAAVSPVTRPSKWYMLFGLGKFPLEMDFQDMKNRQAARRNNNNNNTNIIIPVAGDGKALVNRVDRRRCSSSSWDLLRVLSCKDHASVAVTSPFGRLQEI</sequence>
<dbReference type="Proteomes" id="UP001161247">
    <property type="component" value="Chromosome 3"/>
</dbReference>
<evidence type="ECO:0000313" key="2">
    <source>
        <dbReference type="EMBL" id="CAI9098496.1"/>
    </source>
</evidence>
<proteinExistence type="predicted"/>
<dbReference type="PANTHER" id="PTHR34130">
    <property type="entry name" value="OS08G0243800 PROTEIN"/>
    <property type="match status" value="1"/>
</dbReference>
<gene>
    <name evidence="2" type="ORF">OLC1_LOCUS8690</name>
</gene>
<feature type="region of interest" description="Disordered" evidence="1">
    <location>
        <begin position="1"/>
        <end position="43"/>
    </location>
</feature>
<name>A0AAV1CT35_OLDCO</name>
<dbReference type="AlphaFoldDB" id="A0AAV1CT35"/>
<reference evidence="2" key="1">
    <citation type="submission" date="2023-03" db="EMBL/GenBank/DDBJ databases">
        <authorList>
            <person name="Julca I."/>
        </authorList>
    </citation>
    <scope>NUCLEOTIDE SEQUENCE</scope>
</reference>
<evidence type="ECO:0000313" key="3">
    <source>
        <dbReference type="Proteomes" id="UP001161247"/>
    </source>
</evidence>
<keyword evidence="3" id="KW-1185">Reference proteome</keyword>
<dbReference type="PANTHER" id="PTHR34130:SF3">
    <property type="entry name" value="DUF1645 FAMILY PROTEIN"/>
    <property type="match status" value="1"/>
</dbReference>
<dbReference type="EMBL" id="OX459120">
    <property type="protein sequence ID" value="CAI9098496.1"/>
    <property type="molecule type" value="Genomic_DNA"/>
</dbReference>
<feature type="compositionally biased region" description="Basic and acidic residues" evidence="1">
    <location>
        <begin position="1"/>
        <end position="26"/>
    </location>
</feature>
<organism evidence="2 3">
    <name type="scientific">Oldenlandia corymbosa var. corymbosa</name>
    <dbReference type="NCBI Taxonomy" id="529605"/>
    <lineage>
        <taxon>Eukaryota</taxon>
        <taxon>Viridiplantae</taxon>
        <taxon>Streptophyta</taxon>
        <taxon>Embryophyta</taxon>
        <taxon>Tracheophyta</taxon>
        <taxon>Spermatophyta</taxon>
        <taxon>Magnoliopsida</taxon>
        <taxon>eudicotyledons</taxon>
        <taxon>Gunneridae</taxon>
        <taxon>Pentapetalae</taxon>
        <taxon>asterids</taxon>
        <taxon>lamiids</taxon>
        <taxon>Gentianales</taxon>
        <taxon>Rubiaceae</taxon>
        <taxon>Rubioideae</taxon>
        <taxon>Spermacoceae</taxon>
        <taxon>Hedyotis-Oldenlandia complex</taxon>
        <taxon>Oldenlandia</taxon>
    </lineage>
</organism>
<evidence type="ECO:0000256" key="1">
    <source>
        <dbReference type="SAM" id="MobiDB-lite"/>
    </source>
</evidence>
<protein>
    <submittedName>
        <fullName evidence="2">OLC1v1035157C1</fullName>
    </submittedName>
</protein>